<dbReference type="STRING" id="690879.TSACC_2251"/>
<evidence type="ECO:0000313" key="4">
    <source>
        <dbReference type="EMBL" id="GAT31857.1"/>
    </source>
</evidence>
<dbReference type="InParanoid" id="A0A146G4A5"/>
<proteinExistence type="predicted"/>
<dbReference type="AlphaFoldDB" id="A0A146G4A5"/>
<evidence type="ECO:0000256" key="3">
    <source>
        <dbReference type="SAM" id="SignalP"/>
    </source>
</evidence>
<dbReference type="NCBIfam" id="TIGR02601">
    <property type="entry name" value="autotrns_rpt"/>
    <property type="match status" value="3"/>
</dbReference>
<dbReference type="EMBL" id="BDCO01000002">
    <property type="protein sequence ID" value="GAT31857.1"/>
    <property type="molecule type" value="Genomic_DNA"/>
</dbReference>
<dbReference type="SUPFAM" id="SSF51126">
    <property type="entry name" value="Pectin lyase-like"/>
    <property type="match status" value="2"/>
</dbReference>
<dbReference type="InterPro" id="IPR013425">
    <property type="entry name" value="Autotrns_rpt"/>
</dbReference>
<sequence>MKKTIKLSAILGLISLGCLPDIFAATKTWDGGSTTGTFIMTTASNWVDDVLPASGDDVLFDPAYVANGIIGSSANGYLYLTNGSTTMTTYQSMVFYNTNAVTLSATSTSPASAKVLTLTGANAGITAAGTANLTLGRGYGGALSIALPGATTFNVVNSGVTLTIIDDVPITGAGSVTKTGDGTLLMGVNNTFSGGFTLESGTVRTNGSGTSALAYSSFGTGTLTLKGGNLQSVSDTSRTYYNNTVLNGSISFGATSVNGSALQTFSKSAGGVTTLASDSTLNTIANVTWEQNIVGANSTAYRLTKSGSGTLKLSGSNSYVGGFTVTGGVLEFGGTSTMGGTSGGSVPTYVSNFFTMDGGTIRFTSTVQTTSLTANRGFMLGANGGTIDVKDGVTMRAGGRFRESVAGASLTKTGEGTYIMAQGTSNYTGTTTVSAGSLLIQEEATLSSSNVTVASGATFGGLGSIGGTVTVNGTLSPGFALAYKEAGAQTGVLTISNSLTMSAGSILDLGISASGYDSIAGVTDLSLGGVIKVSFLDGYVPFGGNVYKIIDWSGTVTDNGFTFDFSGAQLAQDQYWDTSSFLTNGTITAVPEPSAVTLLLFSVGAVIVLRRVRSAKALKA</sequence>
<feature type="signal peptide" evidence="3">
    <location>
        <begin position="1"/>
        <end position="24"/>
    </location>
</feature>
<accession>A0A146G4A5</accession>
<protein>
    <submittedName>
        <fullName evidence="4">Fibronectin-binding autotransporter adhesin</fullName>
    </submittedName>
</protein>
<comment type="caution">
    <text evidence="4">The sequence shown here is derived from an EMBL/GenBank/DDBJ whole genome shotgun (WGS) entry which is preliminary data.</text>
</comment>
<organism evidence="4 5">
    <name type="scientific">Terrimicrobium sacchariphilum</name>
    <dbReference type="NCBI Taxonomy" id="690879"/>
    <lineage>
        <taxon>Bacteria</taxon>
        <taxon>Pseudomonadati</taxon>
        <taxon>Verrucomicrobiota</taxon>
        <taxon>Terrimicrobiia</taxon>
        <taxon>Terrimicrobiales</taxon>
        <taxon>Terrimicrobiaceae</taxon>
        <taxon>Terrimicrobium</taxon>
    </lineage>
</organism>
<dbReference type="Proteomes" id="UP000076023">
    <property type="component" value="Unassembled WGS sequence"/>
</dbReference>
<dbReference type="InterPro" id="IPR011050">
    <property type="entry name" value="Pectin_lyase_fold/virulence"/>
</dbReference>
<dbReference type="PROSITE" id="PS51257">
    <property type="entry name" value="PROKAR_LIPOPROTEIN"/>
    <property type="match status" value="1"/>
</dbReference>
<dbReference type="RefSeq" id="WP_075077731.1">
    <property type="nucleotide sequence ID" value="NZ_BDCO01000002.1"/>
</dbReference>
<reference evidence="5" key="1">
    <citation type="journal article" date="2017" name="Genome Announc.">
        <title>Draft Genome Sequence of Terrimicrobium sacchariphilum NM-5T, a Facultative Anaerobic Soil Bacterium of the Class Spartobacteria.</title>
        <authorList>
            <person name="Qiu Y.L."/>
            <person name="Tourlousse D.M."/>
            <person name="Matsuura N."/>
            <person name="Ohashi A."/>
            <person name="Sekiguchi Y."/>
        </authorList>
    </citation>
    <scope>NUCLEOTIDE SEQUENCE [LARGE SCALE GENOMIC DNA]</scope>
    <source>
        <strain evidence="5">NM-5</strain>
    </source>
</reference>
<dbReference type="Pfam" id="PF12951">
    <property type="entry name" value="PATR"/>
    <property type="match status" value="3"/>
</dbReference>
<name>A0A146G4A5_TERSA</name>
<evidence type="ECO:0000256" key="1">
    <source>
        <dbReference type="ARBA" id="ARBA00022729"/>
    </source>
</evidence>
<feature type="chain" id="PRO_5007524382" evidence="3">
    <location>
        <begin position="25"/>
        <end position="620"/>
    </location>
</feature>
<keyword evidence="2" id="KW-0812">Transmembrane</keyword>
<dbReference type="OrthoDB" id="185422at2"/>
<evidence type="ECO:0000256" key="2">
    <source>
        <dbReference type="SAM" id="Phobius"/>
    </source>
</evidence>
<keyword evidence="2" id="KW-1133">Transmembrane helix</keyword>
<keyword evidence="1 3" id="KW-0732">Signal</keyword>
<keyword evidence="5" id="KW-1185">Reference proteome</keyword>
<gene>
    <name evidence="4" type="ORF">TSACC_2251</name>
</gene>
<feature type="transmembrane region" description="Helical" evidence="2">
    <location>
        <begin position="594"/>
        <end position="612"/>
    </location>
</feature>
<evidence type="ECO:0000313" key="5">
    <source>
        <dbReference type="Proteomes" id="UP000076023"/>
    </source>
</evidence>
<keyword evidence="2" id="KW-0472">Membrane</keyword>